<dbReference type="Pfam" id="PF00294">
    <property type="entry name" value="PfkB"/>
    <property type="match status" value="1"/>
</dbReference>
<protein>
    <recommendedName>
        <fullName evidence="1">Carbohydrate kinase PfkB domain-containing protein</fullName>
    </recommendedName>
</protein>
<evidence type="ECO:0000313" key="2">
    <source>
        <dbReference type="EMBL" id="CAD7630167.1"/>
    </source>
</evidence>
<name>A0A7R9KXK6_9ACAR</name>
<organism evidence="2">
    <name type="scientific">Medioppia subpectinata</name>
    <dbReference type="NCBI Taxonomy" id="1979941"/>
    <lineage>
        <taxon>Eukaryota</taxon>
        <taxon>Metazoa</taxon>
        <taxon>Ecdysozoa</taxon>
        <taxon>Arthropoda</taxon>
        <taxon>Chelicerata</taxon>
        <taxon>Arachnida</taxon>
        <taxon>Acari</taxon>
        <taxon>Acariformes</taxon>
        <taxon>Sarcoptiformes</taxon>
        <taxon>Oribatida</taxon>
        <taxon>Brachypylina</taxon>
        <taxon>Oppioidea</taxon>
        <taxon>Oppiidae</taxon>
        <taxon>Medioppia</taxon>
    </lineage>
</organism>
<dbReference type="PANTHER" id="PTHR42774:SF3">
    <property type="entry name" value="KETOHEXOKINASE"/>
    <property type="match status" value="1"/>
</dbReference>
<dbReference type="PANTHER" id="PTHR42774">
    <property type="entry name" value="PHOSPHOTRANSFERASE SYSTEM TRANSPORT PROTEIN"/>
    <property type="match status" value="1"/>
</dbReference>
<dbReference type="InterPro" id="IPR029056">
    <property type="entry name" value="Ribokinase-like"/>
</dbReference>
<dbReference type="InterPro" id="IPR052562">
    <property type="entry name" value="Ketohexokinase-related"/>
</dbReference>
<feature type="domain" description="Carbohydrate kinase PfkB" evidence="1">
    <location>
        <begin position="45"/>
        <end position="343"/>
    </location>
</feature>
<dbReference type="EMBL" id="CAJPIZ010007791">
    <property type="protein sequence ID" value="CAG2110597.1"/>
    <property type="molecule type" value="Genomic_DNA"/>
</dbReference>
<evidence type="ECO:0000313" key="3">
    <source>
        <dbReference type="Proteomes" id="UP000759131"/>
    </source>
</evidence>
<dbReference type="SUPFAM" id="SSF53613">
    <property type="entry name" value="Ribokinase-like"/>
    <property type="match status" value="1"/>
</dbReference>
<evidence type="ECO:0000259" key="1">
    <source>
        <dbReference type="Pfam" id="PF00294"/>
    </source>
</evidence>
<reference evidence="2" key="1">
    <citation type="submission" date="2020-11" db="EMBL/GenBank/DDBJ databases">
        <authorList>
            <person name="Tran Van P."/>
        </authorList>
    </citation>
    <scope>NUCLEOTIDE SEQUENCE</scope>
</reference>
<dbReference type="OrthoDB" id="204058at2759"/>
<keyword evidence="3" id="KW-1185">Reference proteome</keyword>
<sequence length="352" mass="39981">MLASVAMFKSSVYLILDGIIVWKDTNLLDIYCEEVMETMDEKRNRILFVGLSCLDMVYVCNHFPEEDSDQRAVYNAWRRGGNASNNSTALMQLLKWKSCHDYEVEFFGTIAHDFPSDFLIKDFNENGIKIENIVRYEESQCPASTVIINAENGSRTIVHFNKNLPELKCESFSKLCFNKYKAIHFEGLRNVSEIRKMIAYVRQKDLKREIKISVELERAVDSLKDLLNDDIDIFFVEREFAKLMNYNTLEETINGIAERVQPNALVICPWGESGAQAIDNTDKRIHSSPAFTPKTGVQDTLGAGDTFLSATLFGLYALNYGLKEAIVLGCQVAGAKCGALGFQHLHQFEQYI</sequence>
<dbReference type="Gene3D" id="3.40.1190.20">
    <property type="match status" value="1"/>
</dbReference>
<dbReference type="AlphaFoldDB" id="A0A7R9KXK6"/>
<dbReference type="Proteomes" id="UP000759131">
    <property type="component" value="Unassembled WGS sequence"/>
</dbReference>
<dbReference type="EMBL" id="OC862366">
    <property type="protein sequence ID" value="CAD7630167.1"/>
    <property type="molecule type" value="Genomic_DNA"/>
</dbReference>
<accession>A0A7R9KXK6</accession>
<proteinExistence type="predicted"/>
<dbReference type="InterPro" id="IPR011611">
    <property type="entry name" value="PfkB_dom"/>
</dbReference>
<gene>
    <name evidence="2" type="ORF">OSB1V03_LOCUS10580</name>
</gene>
<dbReference type="GO" id="GO:0006796">
    <property type="term" value="P:phosphate-containing compound metabolic process"/>
    <property type="evidence" value="ECO:0007669"/>
    <property type="project" value="UniProtKB-ARBA"/>
</dbReference>